<dbReference type="Proteomes" id="UP001165082">
    <property type="component" value="Unassembled WGS sequence"/>
</dbReference>
<dbReference type="EMBL" id="BRXZ01001121">
    <property type="protein sequence ID" value="GMH63008.1"/>
    <property type="molecule type" value="Genomic_DNA"/>
</dbReference>
<dbReference type="Gene3D" id="3.30.890.10">
    <property type="entry name" value="Methyl-cpg-binding Protein 2, Chain A"/>
    <property type="match status" value="1"/>
</dbReference>
<evidence type="ECO:0000313" key="3">
    <source>
        <dbReference type="Proteomes" id="UP001165082"/>
    </source>
</evidence>
<dbReference type="OrthoDB" id="10072024at2759"/>
<dbReference type="AlphaFoldDB" id="A0A9W7A5H4"/>
<proteinExistence type="predicted"/>
<sequence>MVFWEQLVNHVSSELRKSAEDPLAMNAVQAHDQANAILEGWSISIRHRKSGATGGSVDAYYHSPIDGKRYRSRLEVIRALCISSSPTPLSSGPPNTPSAAWALARKNLRSVARTLPVKASGVWIRSLPQGPSVHGPGLDCFRYEWHGGKVRRFRTFTTEAPEEEGGKTIYNVEWGPRVDAMDEDYVCSTRWYFFPLPPR</sequence>
<dbReference type="InterPro" id="IPR016177">
    <property type="entry name" value="DNA-bd_dom_sf"/>
</dbReference>
<evidence type="ECO:0000259" key="1">
    <source>
        <dbReference type="PROSITE" id="PS50982"/>
    </source>
</evidence>
<name>A0A9W7A5H4_9STRA</name>
<organism evidence="2 3">
    <name type="scientific">Triparma retinervis</name>
    <dbReference type="NCBI Taxonomy" id="2557542"/>
    <lineage>
        <taxon>Eukaryota</taxon>
        <taxon>Sar</taxon>
        <taxon>Stramenopiles</taxon>
        <taxon>Ochrophyta</taxon>
        <taxon>Bolidophyceae</taxon>
        <taxon>Parmales</taxon>
        <taxon>Triparmaceae</taxon>
        <taxon>Triparma</taxon>
    </lineage>
</organism>
<dbReference type="SUPFAM" id="SSF54171">
    <property type="entry name" value="DNA-binding domain"/>
    <property type="match status" value="1"/>
</dbReference>
<dbReference type="InterPro" id="IPR001739">
    <property type="entry name" value="Methyl_CpG_DNA-bd"/>
</dbReference>
<dbReference type="GO" id="GO:0003677">
    <property type="term" value="F:DNA binding"/>
    <property type="evidence" value="ECO:0007669"/>
    <property type="project" value="InterPro"/>
</dbReference>
<accession>A0A9W7A5H4</accession>
<feature type="domain" description="MBD" evidence="1">
    <location>
        <begin position="27"/>
        <end position="96"/>
    </location>
</feature>
<dbReference type="PROSITE" id="PS50982">
    <property type="entry name" value="MBD"/>
    <property type="match status" value="1"/>
</dbReference>
<protein>
    <recommendedName>
        <fullName evidence="1">MBD domain-containing protein</fullName>
    </recommendedName>
</protein>
<keyword evidence="3" id="KW-1185">Reference proteome</keyword>
<reference evidence="2" key="1">
    <citation type="submission" date="2022-07" db="EMBL/GenBank/DDBJ databases">
        <title>Genome analysis of Parmales, a sister group of diatoms, reveals the evolutionary specialization of diatoms from phago-mixotrophs to photoautotrophs.</title>
        <authorList>
            <person name="Ban H."/>
            <person name="Sato S."/>
            <person name="Yoshikawa S."/>
            <person name="Kazumasa Y."/>
            <person name="Nakamura Y."/>
            <person name="Ichinomiya M."/>
            <person name="Saitoh K."/>
            <person name="Sato N."/>
            <person name="Blanc-Mathieu R."/>
            <person name="Endo H."/>
            <person name="Kuwata A."/>
            <person name="Ogata H."/>
        </authorList>
    </citation>
    <scope>NUCLEOTIDE SEQUENCE</scope>
</reference>
<gene>
    <name evidence="2" type="ORF">TrRE_jg10846</name>
</gene>
<comment type="caution">
    <text evidence="2">The sequence shown here is derived from an EMBL/GenBank/DDBJ whole genome shotgun (WGS) entry which is preliminary data.</text>
</comment>
<dbReference type="Pfam" id="PF01429">
    <property type="entry name" value="MBD"/>
    <property type="match status" value="1"/>
</dbReference>
<evidence type="ECO:0000313" key="2">
    <source>
        <dbReference type="EMBL" id="GMH63008.1"/>
    </source>
</evidence>